<feature type="compositionally biased region" description="Basic and acidic residues" evidence="2">
    <location>
        <begin position="25"/>
        <end position="51"/>
    </location>
</feature>
<feature type="compositionally biased region" description="Basic and acidic residues" evidence="2">
    <location>
        <begin position="71"/>
        <end position="90"/>
    </location>
</feature>
<name>A0ABV2HC34_9HYPH</name>
<feature type="region of interest" description="Disordered" evidence="2">
    <location>
        <begin position="871"/>
        <end position="971"/>
    </location>
</feature>
<dbReference type="Proteomes" id="UP001549031">
    <property type="component" value="Unassembled WGS sequence"/>
</dbReference>
<dbReference type="PANTHER" id="PTHR11102">
    <property type="entry name" value="SEL-1-LIKE PROTEIN"/>
    <property type="match status" value="1"/>
</dbReference>
<evidence type="ECO:0000259" key="3">
    <source>
        <dbReference type="Pfam" id="PF01471"/>
    </source>
</evidence>
<feature type="compositionally biased region" description="Low complexity" evidence="2">
    <location>
        <begin position="874"/>
        <end position="893"/>
    </location>
</feature>
<feature type="region of interest" description="Disordered" evidence="2">
    <location>
        <begin position="692"/>
        <end position="772"/>
    </location>
</feature>
<feature type="compositionally biased region" description="Low complexity" evidence="2">
    <location>
        <begin position="1"/>
        <end position="10"/>
    </location>
</feature>
<feature type="domain" description="Peptidoglycan binding-like" evidence="3">
    <location>
        <begin position="1207"/>
        <end position="1258"/>
    </location>
</feature>
<dbReference type="Gene3D" id="1.25.40.10">
    <property type="entry name" value="Tetratricopeptide repeat domain"/>
    <property type="match status" value="1"/>
</dbReference>
<dbReference type="InterPro" id="IPR050767">
    <property type="entry name" value="Sel1_AlgK"/>
</dbReference>
<gene>
    <name evidence="4" type="ORF">ABID21_004241</name>
</gene>
<dbReference type="SUPFAM" id="SSF81901">
    <property type="entry name" value="HCP-like"/>
    <property type="match status" value="1"/>
</dbReference>
<feature type="compositionally biased region" description="Basic and acidic residues" evidence="2">
    <location>
        <begin position="100"/>
        <end position="112"/>
    </location>
</feature>
<feature type="compositionally biased region" description="Polar residues" evidence="2">
    <location>
        <begin position="720"/>
        <end position="735"/>
    </location>
</feature>
<feature type="compositionally biased region" description="Low complexity" evidence="2">
    <location>
        <begin position="902"/>
        <end position="913"/>
    </location>
</feature>
<feature type="compositionally biased region" description="Low complexity" evidence="2">
    <location>
        <begin position="638"/>
        <end position="650"/>
    </location>
</feature>
<feature type="region of interest" description="Disordered" evidence="2">
    <location>
        <begin position="815"/>
        <end position="836"/>
    </location>
</feature>
<evidence type="ECO:0000313" key="4">
    <source>
        <dbReference type="EMBL" id="MET3588108.1"/>
    </source>
</evidence>
<feature type="region of interest" description="Disordered" evidence="2">
    <location>
        <begin position="1"/>
        <end position="129"/>
    </location>
</feature>
<dbReference type="InterPro" id="IPR002477">
    <property type="entry name" value="Peptidoglycan-bd-like"/>
</dbReference>
<dbReference type="SMART" id="SM00671">
    <property type="entry name" value="SEL1"/>
    <property type="match status" value="4"/>
</dbReference>
<dbReference type="Pfam" id="PF08238">
    <property type="entry name" value="Sel1"/>
    <property type="match status" value="4"/>
</dbReference>
<dbReference type="InterPro" id="IPR036365">
    <property type="entry name" value="PGBD-like_sf"/>
</dbReference>
<organism evidence="4 5">
    <name type="scientific">Pseudorhizobium tarimense</name>
    <dbReference type="NCBI Taxonomy" id="1079109"/>
    <lineage>
        <taxon>Bacteria</taxon>
        <taxon>Pseudomonadati</taxon>
        <taxon>Pseudomonadota</taxon>
        <taxon>Alphaproteobacteria</taxon>
        <taxon>Hyphomicrobiales</taxon>
        <taxon>Rhizobiaceae</taxon>
        <taxon>Rhizobium/Agrobacterium group</taxon>
        <taxon>Pseudorhizobium</taxon>
    </lineage>
</organism>
<dbReference type="EMBL" id="JBEPLJ010000020">
    <property type="protein sequence ID" value="MET3588108.1"/>
    <property type="molecule type" value="Genomic_DNA"/>
</dbReference>
<evidence type="ECO:0000256" key="1">
    <source>
        <dbReference type="SAM" id="Coils"/>
    </source>
</evidence>
<dbReference type="InterPro" id="IPR036366">
    <property type="entry name" value="PGBDSf"/>
</dbReference>
<dbReference type="RefSeq" id="WP_247245903.1">
    <property type="nucleotide sequence ID" value="NZ_JALJRA010000021.1"/>
</dbReference>
<feature type="region of interest" description="Disordered" evidence="2">
    <location>
        <begin position="616"/>
        <end position="650"/>
    </location>
</feature>
<feature type="compositionally biased region" description="Basic and acidic residues" evidence="2">
    <location>
        <begin position="626"/>
        <end position="637"/>
    </location>
</feature>
<keyword evidence="1" id="KW-0175">Coiled coil</keyword>
<sequence>MNASRSTSPRTSERSSLDALNRTIEGLEARIEGLMKNSREPRRQAGPEQHEATPSGAPAARPPLKAADPLEEIRERQRALAKARETELHPADPIPAMPRPRLDRRPETRAQEAQRPASAFAAQTASPDETSLRDIAEALVSLRQELKHDIADGVAREMKALRAELNSIRTVAQGQQISNDLRQDLAQLADGIHALGHHGGPEAEALRAEYEELRAVIDGLAREDSLRHLDARWQGIEDRIIELDTNSLREELVGLAYRIDGIKGQLGSMSNSPAIHALEQKLVAVATAMEQLGSRMQPTDELNEQFAVLDERLDEISRAIAANGRAAAVPAADHAALQRLESRIGGMAEQIDMMARTSHEPTEGLSRRIEALSGRVEQLSNEEVALRLEERLEQLSRMLSQPSRGNEQAGLMEYLADISDKIDRLGDGQVNEALAERLDYLARRIDEMDYQQSLQLPAHEQAAIGRIEERLSDIAARLDETVQGPIGDSAALKSLEAQIANLSQLMSETPAGVGYSSPEIENRVSALESYVSTNDEYIVEAARQAAEAVVESFARRERAGAPAMDTEALAALAEDLRNLEELTRNKDERSQHTLNALHTTLVQIADRLDTMEDRFAPPMTQKPAMPKRDSEAARAAHAEQGAASARAASAAAAENLHAELIGSLSGSTTHAGTGPAGAPVFDETADYPDAQAEEPVEDSFVSPEPPAASAEARDTPKSGIFSQISKRLRSNSKPEASTPGRIVVEPTPSLDPTVMLPPERENEPLEPGSGTPDVRKILERVRASQAAATGGGSQPVGDRADYIAAARRAAKAAAMETDPTLDAQGKSRRSQGIGDAFSSHRRPIMMAVGAVLLVLMTMPLVKSLTAPDPMTQTAAVDEAPAEEAPATPAEAQASVDADTQSAPAAPARIEPAANDVDTTPPEAAPQPQVQRSPLIAPRPGEGLASTLEQPKAPAEAAEAEAAAAAGAPEVAAATPPEAPKIVVPASIGPESLSKAAEAGDPVALFEIGARYTEGREVAVDMAEAANWYKLAADRGSVPAQYRLGNLFEKGNGVARDLDKALAYYSQAADAGNASAMHNLAVLNASGAKGEPDYAAAVDWFKKAAELGVSDSQFNLAILYARGNGTAQNLVDSYKWFAIAAKGGDQDAAQKRDEVAKAMRKEQLETARSAAESWSAKPLDPAANSVQLPDEWAGETPVKTSSIDMEKAIRNIQAILNKNGFDAGAPDGKMGQRTIGAIRAFQSSIGQEPTGKINDALVKELLARSSNQDATAKAD</sequence>
<dbReference type="SUPFAM" id="SSF47090">
    <property type="entry name" value="PGBD-like"/>
    <property type="match status" value="1"/>
</dbReference>
<dbReference type="Gene3D" id="1.20.1270.70">
    <property type="entry name" value="Designed single chain three-helix bundle"/>
    <property type="match status" value="1"/>
</dbReference>
<feature type="compositionally biased region" description="Low complexity" evidence="2">
    <location>
        <begin position="952"/>
        <end position="971"/>
    </location>
</feature>
<accession>A0ABV2HC34</accession>
<evidence type="ECO:0000313" key="5">
    <source>
        <dbReference type="Proteomes" id="UP001549031"/>
    </source>
</evidence>
<feature type="coiled-coil region" evidence="1">
    <location>
        <begin position="362"/>
        <end position="389"/>
    </location>
</feature>
<dbReference type="Gene3D" id="1.10.101.10">
    <property type="entry name" value="PGBD-like superfamily/PGBD"/>
    <property type="match status" value="1"/>
</dbReference>
<dbReference type="InterPro" id="IPR006597">
    <property type="entry name" value="Sel1-like"/>
</dbReference>
<comment type="caution">
    <text evidence="4">The sequence shown here is derived from an EMBL/GenBank/DDBJ whole genome shotgun (WGS) entry which is preliminary data.</text>
</comment>
<protein>
    <submittedName>
        <fullName evidence="4">Localization factor PodJL</fullName>
    </submittedName>
</protein>
<reference evidence="4 5" key="1">
    <citation type="submission" date="2024-06" db="EMBL/GenBank/DDBJ databases">
        <title>Genomic Encyclopedia of Type Strains, Phase IV (KMG-IV): sequencing the most valuable type-strain genomes for metagenomic binning, comparative biology and taxonomic classification.</title>
        <authorList>
            <person name="Goeker M."/>
        </authorList>
    </citation>
    <scope>NUCLEOTIDE SEQUENCE [LARGE SCALE GENOMIC DNA]</scope>
    <source>
        <strain evidence="4 5">DSM 105042</strain>
    </source>
</reference>
<dbReference type="PANTHER" id="PTHR11102:SF160">
    <property type="entry name" value="ERAD-ASSOCIATED E3 UBIQUITIN-PROTEIN LIGASE COMPONENT HRD3"/>
    <property type="match status" value="1"/>
</dbReference>
<dbReference type="Pfam" id="PF01471">
    <property type="entry name" value="PG_binding_1"/>
    <property type="match status" value="1"/>
</dbReference>
<proteinExistence type="predicted"/>
<dbReference type="InterPro" id="IPR011990">
    <property type="entry name" value="TPR-like_helical_dom_sf"/>
</dbReference>
<keyword evidence="5" id="KW-1185">Reference proteome</keyword>
<evidence type="ECO:0000256" key="2">
    <source>
        <dbReference type="SAM" id="MobiDB-lite"/>
    </source>
</evidence>